<protein>
    <submittedName>
        <fullName evidence="2">Carboxylesterase 8</fullName>
    </submittedName>
</protein>
<evidence type="ECO:0000313" key="2">
    <source>
        <dbReference type="EMBL" id="KAG6582576.1"/>
    </source>
</evidence>
<gene>
    <name evidence="2" type="primary">CXE8</name>
    <name evidence="2" type="ORF">SDJN03_22578</name>
</gene>
<dbReference type="PANTHER" id="PTHR23024:SF113">
    <property type="entry name" value="CARBOXYLESTERASE 8-RELATED"/>
    <property type="match status" value="1"/>
</dbReference>
<feature type="domain" description="Alpha/beta hydrolase fold-3" evidence="1">
    <location>
        <begin position="54"/>
        <end position="277"/>
    </location>
</feature>
<reference evidence="2 3" key="1">
    <citation type="journal article" date="2021" name="Hortic Res">
        <title>The domestication of Cucurbita argyrosperma as revealed by the genome of its wild relative.</title>
        <authorList>
            <person name="Barrera-Redondo J."/>
            <person name="Sanchez-de la Vega G."/>
            <person name="Aguirre-Liguori J.A."/>
            <person name="Castellanos-Morales G."/>
            <person name="Gutierrez-Guerrero Y.T."/>
            <person name="Aguirre-Dugua X."/>
            <person name="Aguirre-Planter E."/>
            <person name="Tenaillon M.I."/>
            <person name="Lira-Saade R."/>
            <person name="Eguiarte L.E."/>
        </authorList>
    </citation>
    <scope>NUCLEOTIDE SEQUENCE [LARGE SCALE GENOMIC DNA]</scope>
    <source>
        <strain evidence="2">JBR-2021</strain>
    </source>
</reference>
<keyword evidence="3" id="KW-1185">Reference proteome</keyword>
<sequence>MAESLSATATTSIIDPFEHLNIKLNPDGSITRHNQFPTPHNIPQNPTNKLPILIDAHGGGFILFSAATQLFHETCCRLSAHLPALIVSFEYRLAPEHRLPAAYDDALEALRWLCRQANQIHGGDCDPWLKDCADFSRCFLLGTSAGGNITFYAALRALDSDLSPVKIVGHIYNQPFFGGIKRTESELRCVNDRILPLSVNDLMWSLALPEGCDRDHWFCDPTVEGPHQEKIRRLQRCLVRGHVGDPLIDRQKEFVKLLEARGVKVDARFREGGYHGVDLFDPSKLQILEDDVKDFIDASLE</sequence>
<dbReference type="Pfam" id="PF07859">
    <property type="entry name" value="Abhydrolase_3"/>
    <property type="match status" value="1"/>
</dbReference>
<dbReference type="GO" id="GO:0016787">
    <property type="term" value="F:hydrolase activity"/>
    <property type="evidence" value="ECO:0007669"/>
    <property type="project" value="InterPro"/>
</dbReference>
<evidence type="ECO:0000313" key="3">
    <source>
        <dbReference type="Proteomes" id="UP000685013"/>
    </source>
</evidence>
<evidence type="ECO:0000259" key="1">
    <source>
        <dbReference type="Pfam" id="PF07859"/>
    </source>
</evidence>
<comment type="caution">
    <text evidence="2">The sequence shown here is derived from an EMBL/GenBank/DDBJ whole genome shotgun (WGS) entry which is preliminary data.</text>
</comment>
<dbReference type="EMBL" id="JAGKQH010000014">
    <property type="protein sequence ID" value="KAG6582576.1"/>
    <property type="molecule type" value="Genomic_DNA"/>
</dbReference>
<accession>A0AAV6MLG4</accession>
<organism evidence="2 3">
    <name type="scientific">Cucurbita argyrosperma subsp. sororia</name>
    <dbReference type="NCBI Taxonomy" id="37648"/>
    <lineage>
        <taxon>Eukaryota</taxon>
        <taxon>Viridiplantae</taxon>
        <taxon>Streptophyta</taxon>
        <taxon>Embryophyta</taxon>
        <taxon>Tracheophyta</taxon>
        <taxon>Spermatophyta</taxon>
        <taxon>Magnoliopsida</taxon>
        <taxon>eudicotyledons</taxon>
        <taxon>Gunneridae</taxon>
        <taxon>Pentapetalae</taxon>
        <taxon>rosids</taxon>
        <taxon>fabids</taxon>
        <taxon>Cucurbitales</taxon>
        <taxon>Cucurbitaceae</taxon>
        <taxon>Cucurbiteae</taxon>
        <taxon>Cucurbita</taxon>
    </lineage>
</organism>
<dbReference type="PANTHER" id="PTHR23024">
    <property type="entry name" value="ARYLACETAMIDE DEACETYLASE"/>
    <property type="match status" value="1"/>
</dbReference>
<dbReference type="InterPro" id="IPR050466">
    <property type="entry name" value="Carboxylest/Gibb_receptor"/>
</dbReference>
<feature type="non-terminal residue" evidence="2">
    <location>
        <position position="1"/>
    </location>
</feature>
<dbReference type="Proteomes" id="UP000685013">
    <property type="component" value="Chromosome 14"/>
</dbReference>
<name>A0AAV6MLG4_9ROSI</name>
<proteinExistence type="predicted"/>
<dbReference type="AlphaFoldDB" id="A0AAV6MLG4"/>
<dbReference type="InterPro" id="IPR013094">
    <property type="entry name" value="AB_hydrolase_3"/>
</dbReference>